<dbReference type="AlphaFoldDB" id="A0A2Z2KMJ0"/>
<name>A0A2Z2KMJ0_9BACL</name>
<dbReference type="RefSeq" id="WP_087915254.1">
    <property type="nucleotide sequence ID" value="NZ_CP021780.1"/>
</dbReference>
<evidence type="ECO:0008006" key="3">
    <source>
        <dbReference type="Google" id="ProtNLM"/>
    </source>
</evidence>
<reference evidence="1 2" key="1">
    <citation type="submission" date="2017-06" db="EMBL/GenBank/DDBJ databases">
        <title>Complete genome sequence of Paenibacillus donghaensis KCTC 13049T isolated from East Sea sediment, South Korea.</title>
        <authorList>
            <person name="Jung B.K."/>
            <person name="Hong S.-J."/>
            <person name="Shin J.-H."/>
        </authorList>
    </citation>
    <scope>NUCLEOTIDE SEQUENCE [LARGE SCALE GENOMIC DNA]</scope>
    <source>
        <strain evidence="1 2">KCTC 13049</strain>
    </source>
</reference>
<evidence type="ECO:0000313" key="2">
    <source>
        <dbReference type="Proteomes" id="UP000249890"/>
    </source>
</evidence>
<gene>
    <name evidence="1" type="ORF">B9T62_10855</name>
</gene>
<evidence type="ECO:0000313" key="1">
    <source>
        <dbReference type="EMBL" id="ASA21241.1"/>
    </source>
</evidence>
<dbReference type="OrthoDB" id="2627921at2"/>
<protein>
    <recommendedName>
        <fullName evidence="3">DUF4339 domain-containing protein</fullName>
    </recommendedName>
</protein>
<dbReference type="KEGG" id="pdh:B9T62_10855"/>
<accession>A0A2Z2KMJ0</accession>
<organism evidence="1 2">
    <name type="scientific">Paenibacillus donghaensis</name>
    <dbReference type="NCBI Taxonomy" id="414771"/>
    <lineage>
        <taxon>Bacteria</taxon>
        <taxon>Bacillati</taxon>
        <taxon>Bacillota</taxon>
        <taxon>Bacilli</taxon>
        <taxon>Bacillales</taxon>
        <taxon>Paenibacillaceae</taxon>
        <taxon>Paenibacillus</taxon>
    </lineage>
</organism>
<dbReference type="EMBL" id="CP021780">
    <property type="protein sequence ID" value="ASA21241.1"/>
    <property type="molecule type" value="Genomic_DNA"/>
</dbReference>
<dbReference type="Proteomes" id="UP000249890">
    <property type="component" value="Chromosome"/>
</dbReference>
<sequence>MKIHNFEEKLVELLVPFTGRKIYKGTLLQDLSSQLIEVFNIQDNERLLIYMDGGVFSNKNGILLTPEALYYKYGRSEKRISWRRMINIGCVKRRNNHSITLGSLILYFSHSDITNDQVAQLLDSIRSMVSSIEVQEDLSTQSIVDQMRAVCSEYVGNRSYLAPLDANRLSESDLVDRFPGYEHHTAVIFLSFSKPGKVKDGILITEACIYWKPCWCPVESIPWELVAESHMYRVTDKIAMIIGRTSYDLFDCELSGEELVIVLKSLSRIAARKVEEQGASSVPQKWVMDLVDRAELPENDVLIADAFFLEYICKKHKFFISDYYPKHPLDADFLNREAFCLSTNERVVAHYRTALGKKAEYGVVITDVGIYIREPFEHSFPDAFISYDNLVQAPVDNTHSRFLLIGEYKYSFVHPQKFARLLEDIRLYITCLCTVPEGVEYPYDPSYTETWSLPVRGAHADSKRWIVVEDGMLKGLHTTEELQWAIDSRQMDRDLIKLWSYGASSWQTAEAALL</sequence>
<proteinExistence type="predicted"/>
<keyword evidence="2" id="KW-1185">Reference proteome</keyword>